<organism evidence="3 4">
    <name type="scientific">Candidatus Rhodoblastus alkanivorans</name>
    <dbReference type="NCBI Taxonomy" id="2954117"/>
    <lineage>
        <taxon>Bacteria</taxon>
        <taxon>Pseudomonadati</taxon>
        <taxon>Pseudomonadota</taxon>
        <taxon>Alphaproteobacteria</taxon>
        <taxon>Hyphomicrobiales</taxon>
        <taxon>Rhodoblastaceae</taxon>
        <taxon>Rhodoblastus</taxon>
    </lineage>
</organism>
<name>A0ABS9Z4A9_9HYPH</name>
<evidence type="ECO:0000256" key="1">
    <source>
        <dbReference type="ARBA" id="ARBA00023235"/>
    </source>
</evidence>
<dbReference type="SUPFAM" id="SSF100950">
    <property type="entry name" value="NagB/RpiA/CoA transferase-like"/>
    <property type="match status" value="1"/>
</dbReference>
<dbReference type="NCBIfam" id="NF001924">
    <property type="entry name" value="PRK00702.1"/>
    <property type="match status" value="1"/>
</dbReference>
<dbReference type="InterPro" id="IPR020672">
    <property type="entry name" value="Ribose5P_isomerase_typA_subgr"/>
</dbReference>
<dbReference type="EMBL" id="JAIVFP010000001">
    <property type="protein sequence ID" value="MCI4682509.1"/>
    <property type="molecule type" value="Genomic_DNA"/>
</dbReference>
<accession>A0ABS9Z4A9</accession>
<dbReference type="Gene3D" id="3.40.50.1360">
    <property type="match status" value="1"/>
</dbReference>
<evidence type="ECO:0000256" key="2">
    <source>
        <dbReference type="HAMAP-Rule" id="MF_00170"/>
    </source>
</evidence>
<keyword evidence="4" id="KW-1185">Reference proteome</keyword>
<dbReference type="InterPro" id="IPR004788">
    <property type="entry name" value="Ribose5P_isomerase_type_A"/>
</dbReference>
<feature type="binding site" evidence="2">
    <location>
        <position position="126"/>
    </location>
    <ligand>
        <name>substrate</name>
    </ligand>
</feature>
<comment type="caution">
    <text evidence="3">The sequence shown here is derived from an EMBL/GenBank/DDBJ whole genome shotgun (WGS) entry which is preliminary data.</text>
</comment>
<dbReference type="InterPro" id="IPR037171">
    <property type="entry name" value="NagB/RpiA_transferase-like"/>
</dbReference>
<dbReference type="GO" id="GO:0004751">
    <property type="term" value="F:ribose-5-phosphate isomerase activity"/>
    <property type="evidence" value="ECO:0007669"/>
    <property type="project" value="UniProtKB-EC"/>
</dbReference>
<feature type="active site" description="Proton acceptor" evidence="2">
    <location>
        <position position="108"/>
    </location>
</feature>
<sequence length="237" mass="25416">MDHSLIESLKRQAAEQAAALVRSGMKLGLGTGSTAAHFVDCIGEKARAGLDVICVPTSERTRIQAEGWNLQLSTLDETPELDLTVDGADEFDSALRLIKGGGGALLREKIVAAASKRMVVITDASKEVERLGRYKLPVEVDRFGLNATRRHIEEAARACGCQGPVVQRKVDDETEFMTDGGHPIFDCDFRVIPDPEGLARALNAIPGVVEHGLFIGMASAVIIADKNGIRVVGQLES</sequence>
<reference evidence="3" key="1">
    <citation type="journal article" date="2022" name="ISME J.">
        <title>Identification of active gaseous-alkane degraders at natural gas seeps.</title>
        <authorList>
            <person name="Farhan Ul Haque M."/>
            <person name="Hernandez M."/>
            <person name="Crombie A.T."/>
            <person name="Murrell J.C."/>
        </authorList>
    </citation>
    <scope>NUCLEOTIDE SEQUENCE</scope>
    <source>
        <strain evidence="3">PC2</strain>
    </source>
</reference>
<proteinExistence type="inferred from homology"/>
<comment type="catalytic activity">
    <reaction evidence="2">
        <text>aldehydo-D-ribose 5-phosphate = D-ribulose 5-phosphate</text>
        <dbReference type="Rhea" id="RHEA:14657"/>
        <dbReference type="ChEBI" id="CHEBI:58121"/>
        <dbReference type="ChEBI" id="CHEBI:58273"/>
        <dbReference type="EC" id="5.3.1.6"/>
    </reaction>
</comment>
<keyword evidence="1 2" id="KW-0413">Isomerase</keyword>
<dbReference type="PANTHER" id="PTHR43748:SF3">
    <property type="entry name" value="RIBOSE-5-PHOSPHATE ISOMERASE 3, CHLOROPLASTIC-RELATED"/>
    <property type="match status" value="1"/>
</dbReference>
<dbReference type="HAMAP" id="MF_00170">
    <property type="entry name" value="Rib_5P_isom_A"/>
    <property type="match status" value="1"/>
</dbReference>
<comment type="similarity">
    <text evidence="2">Belongs to the ribose 5-phosphate isomerase family.</text>
</comment>
<dbReference type="EC" id="5.3.1.6" evidence="2"/>
<gene>
    <name evidence="2 3" type="primary">rpiA</name>
    <name evidence="3" type="ORF">K2U94_07000</name>
</gene>
<dbReference type="SUPFAM" id="SSF75445">
    <property type="entry name" value="D-ribose-5-phosphate isomerase (RpiA), lid domain"/>
    <property type="match status" value="1"/>
</dbReference>
<comment type="pathway">
    <text evidence="2">Carbohydrate degradation; pentose phosphate pathway; D-ribose 5-phosphate from D-ribulose 5-phosphate (non-oxidative stage): step 1/1.</text>
</comment>
<protein>
    <recommendedName>
        <fullName evidence="2">Ribose-5-phosphate isomerase A</fullName>
        <ecNumber evidence="2">5.3.1.6</ecNumber>
    </recommendedName>
    <alternativeName>
        <fullName evidence="2">Phosphoriboisomerase A</fullName>
        <shortName evidence="2">PRI</shortName>
    </alternativeName>
</protein>
<feature type="binding site" evidence="2">
    <location>
        <begin position="99"/>
        <end position="102"/>
    </location>
    <ligand>
        <name>substrate</name>
    </ligand>
</feature>
<dbReference type="RefSeq" id="WP_336606153.1">
    <property type="nucleotide sequence ID" value="NZ_JAIVFK010000059.1"/>
</dbReference>
<feature type="binding site" evidence="2">
    <location>
        <begin position="31"/>
        <end position="34"/>
    </location>
    <ligand>
        <name>substrate</name>
    </ligand>
</feature>
<dbReference type="InterPro" id="IPR050262">
    <property type="entry name" value="Ribose-5P_isomerase"/>
</dbReference>
<evidence type="ECO:0000313" key="3">
    <source>
        <dbReference type="EMBL" id="MCI4682509.1"/>
    </source>
</evidence>
<dbReference type="Gene3D" id="3.30.70.260">
    <property type="match status" value="1"/>
</dbReference>
<feature type="binding site" evidence="2">
    <location>
        <begin position="86"/>
        <end position="89"/>
    </location>
    <ligand>
        <name>substrate</name>
    </ligand>
</feature>
<comment type="function">
    <text evidence="2">Catalyzes the reversible conversion of ribose-5-phosphate to ribulose 5-phosphate.</text>
</comment>
<dbReference type="NCBIfam" id="TIGR00021">
    <property type="entry name" value="rpiA"/>
    <property type="match status" value="1"/>
</dbReference>
<dbReference type="Proteomes" id="UP001139104">
    <property type="component" value="Unassembled WGS sequence"/>
</dbReference>
<comment type="subunit">
    <text evidence="2">Homodimer.</text>
</comment>
<dbReference type="CDD" id="cd01398">
    <property type="entry name" value="RPI_A"/>
    <property type="match status" value="1"/>
</dbReference>
<dbReference type="Pfam" id="PF06026">
    <property type="entry name" value="Rib_5-P_isom_A"/>
    <property type="match status" value="1"/>
</dbReference>
<evidence type="ECO:0000313" key="4">
    <source>
        <dbReference type="Proteomes" id="UP001139104"/>
    </source>
</evidence>
<dbReference type="PANTHER" id="PTHR43748">
    <property type="entry name" value="RIBOSE-5-PHOSPHATE ISOMERASE 3, CHLOROPLASTIC-RELATED"/>
    <property type="match status" value="1"/>
</dbReference>